<name>A0A1Z4EMM0_9MYCO</name>
<dbReference type="AlphaFoldDB" id="A0A1Z4EMM0"/>
<dbReference type="KEGG" id="mshg:MSG_04132"/>
<reference evidence="2" key="1">
    <citation type="submission" date="2017-06" db="EMBL/GenBank/DDBJ databases">
        <title>Complete Genome Sequence of Mycobacterium shigaense.</title>
        <authorList>
            <person name="Fukano H."/>
            <person name="Yoshida M."/>
            <person name="Kazumi Y."/>
            <person name="Ogura Y."/>
            <person name="Mitarai S."/>
            <person name="Hayashi T."/>
            <person name="Hoshino Y."/>
        </authorList>
    </citation>
    <scope>NUCLEOTIDE SEQUENCE [LARGE SCALE GENOMIC DNA]</scope>
    <source>
        <strain evidence="2">UN-152</strain>
    </source>
</reference>
<proteinExistence type="predicted"/>
<dbReference type="EMBL" id="AP018164">
    <property type="protein sequence ID" value="BAX94253.1"/>
    <property type="molecule type" value="Genomic_DNA"/>
</dbReference>
<dbReference type="Proteomes" id="UP000217736">
    <property type="component" value="Chromosome"/>
</dbReference>
<gene>
    <name evidence="1" type="ORF">MSG_04132</name>
</gene>
<protein>
    <submittedName>
        <fullName evidence="1">Uncharacterized protein</fullName>
    </submittedName>
</protein>
<evidence type="ECO:0000313" key="1">
    <source>
        <dbReference type="EMBL" id="BAX94253.1"/>
    </source>
</evidence>
<organism evidence="1 2">
    <name type="scientific">Mycobacterium shigaense</name>
    <dbReference type="NCBI Taxonomy" id="722731"/>
    <lineage>
        <taxon>Bacteria</taxon>
        <taxon>Bacillati</taxon>
        <taxon>Actinomycetota</taxon>
        <taxon>Actinomycetes</taxon>
        <taxon>Mycobacteriales</taxon>
        <taxon>Mycobacteriaceae</taxon>
        <taxon>Mycobacterium</taxon>
        <taxon>Mycobacterium simiae complex</taxon>
    </lineage>
</organism>
<accession>A0A1Z4EMM0</accession>
<keyword evidence="2" id="KW-1185">Reference proteome</keyword>
<sequence>MSGVTGACDLLCRSGLCAAALIALVTYGVQPTKRTVAASQEPMPASQPVSQEGAVIAVGDGSVTARSANGYTQTYLTTPSTTFITHAGGHSVPATTYFTVNDPVVIIGTIRGGRVLAITVAGGCAGQGGGPPMDYADGQAISSAIG</sequence>
<evidence type="ECO:0000313" key="2">
    <source>
        <dbReference type="Proteomes" id="UP000217736"/>
    </source>
</evidence>